<organism evidence="2 3">
    <name type="scientific">Datura stramonium</name>
    <name type="common">Jimsonweed</name>
    <name type="synonym">Common thornapple</name>
    <dbReference type="NCBI Taxonomy" id="4076"/>
    <lineage>
        <taxon>Eukaryota</taxon>
        <taxon>Viridiplantae</taxon>
        <taxon>Streptophyta</taxon>
        <taxon>Embryophyta</taxon>
        <taxon>Tracheophyta</taxon>
        <taxon>Spermatophyta</taxon>
        <taxon>Magnoliopsida</taxon>
        <taxon>eudicotyledons</taxon>
        <taxon>Gunneridae</taxon>
        <taxon>Pentapetalae</taxon>
        <taxon>asterids</taxon>
        <taxon>lamiids</taxon>
        <taxon>Solanales</taxon>
        <taxon>Solanaceae</taxon>
        <taxon>Solanoideae</taxon>
        <taxon>Datureae</taxon>
        <taxon>Datura</taxon>
    </lineage>
</organism>
<dbReference type="EMBL" id="JACEIK010000034">
    <property type="protein sequence ID" value="MCD7447354.1"/>
    <property type="molecule type" value="Genomic_DNA"/>
</dbReference>
<evidence type="ECO:0000256" key="1">
    <source>
        <dbReference type="SAM" id="MobiDB-lite"/>
    </source>
</evidence>
<proteinExistence type="predicted"/>
<evidence type="ECO:0000313" key="2">
    <source>
        <dbReference type="EMBL" id="MCD7447354.1"/>
    </source>
</evidence>
<protein>
    <submittedName>
        <fullName evidence="2">Uncharacterized protein</fullName>
    </submittedName>
</protein>
<comment type="caution">
    <text evidence="2">The sequence shown here is derived from an EMBL/GenBank/DDBJ whole genome shotgun (WGS) entry which is preliminary data.</text>
</comment>
<sequence>MASSGWPPLPGGVPPPTSLRTPKPSYINYMINETSKPLNPIKIKDLMYIHGEPTVLWEEEE</sequence>
<feature type="compositionally biased region" description="Pro residues" evidence="1">
    <location>
        <begin position="7"/>
        <end position="17"/>
    </location>
</feature>
<keyword evidence="3" id="KW-1185">Reference proteome</keyword>
<feature type="non-terminal residue" evidence="2">
    <location>
        <position position="61"/>
    </location>
</feature>
<name>A0ABS8RP14_DATST</name>
<reference evidence="2 3" key="1">
    <citation type="journal article" date="2021" name="BMC Genomics">
        <title>Datura genome reveals duplications of psychoactive alkaloid biosynthetic genes and high mutation rate following tissue culture.</title>
        <authorList>
            <person name="Rajewski A."/>
            <person name="Carter-House D."/>
            <person name="Stajich J."/>
            <person name="Litt A."/>
        </authorList>
    </citation>
    <scope>NUCLEOTIDE SEQUENCE [LARGE SCALE GENOMIC DNA]</scope>
    <source>
        <strain evidence="2">AR-01</strain>
    </source>
</reference>
<evidence type="ECO:0000313" key="3">
    <source>
        <dbReference type="Proteomes" id="UP000823775"/>
    </source>
</evidence>
<accession>A0ABS8RP14</accession>
<feature type="region of interest" description="Disordered" evidence="1">
    <location>
        <begin position="1"/>
        <end position="22"/>
    </location>
</feature>
<gene>
    <name evidence="2" type="ORF">HAX54_027830</name>
</gene>
<dbReference type="Proteomes" id="UP000823775">
    <property type="component" value="Unassembled WGS sequence"/>
</dbReference>